<evidence type="ECO:0000313" key="2">
    <source>
        <dbReference type="WBParaSite" id="SMUV_0001014401-mRNA-1"/>
    </source>
</evidence>
<reference evidence="2" key="1">
    <citation type="submission" date="2017-02" db="UniProtKB">
        <authorList>
            <consortium name="WormBaseParasite"/>
        </authorList>
    </citation>
    <scope>IDENTIFICATION</scope>
</reference>
<sequence>MLCFQSGLRNVSFFQYSNANFDKQDGQRGGRGRCIAAVDEDCYRCDCYTGTSCYQGKCRKFVARRHILDVIMKH</sequence>
<name>A0A0N5AYU4_9BILA</name>
<dbReference type="Proteomes" id="UP000046393">
    <property type="component" value="Unplaced"/>
</dbReference>
<proteinExistence type="predicted"/>
<keyword evidence="1" id="KW-1185">Reference proteome</keyword>
<accession>A0A0N5AYU4</accession>
<dbReference type="WBParaSite" id="SMUV_0001014401-mRNA-1">
    <property type="protein sequence ID" value="SMUV_0001014401-mRNA-1"/>
    <property type="gene ID" value="SMUV_0001014401"/>
</dbReference>
<organism evidence="1 2">
    <name type="scientific">Syphacia muris</name>
    <dbReference type="NCBI Taxonomy" id="451379"/>
    <lineage>
        <taxon>Eukaryota</taxon>
        <taxon>Metazoa</taxon>
        <taxon>Ecdysozoa</taxon>
        <taxon>Nematoda</taxon>
        <taxon>Chromadorea</taxon>
        <taxon>Rhabditida</taxon>
        <taxon>Spirurina</taxon>
        <taxon>Oxyuridomorpha</taxon>
        <taxon>Oxyuroidea</taxon>
        <taxon>Oxyuridae</taxon>
        <taxon>Syphacia</taxon>
    </lineage>
</organism>
<evidence type="ECO:0000313" key="1">
    <source>
        <dbReference type="Proteomes" id="UP000046393"/>
    </source>
</evidence>
<protein>
    <submittedName>
        <fullName evidence="2">IlGF domain-containing protein</fullName>
    </submittedName>
</protein>
<dbReference type="AlphaFoldDB" id="A0A0N5AYU4"/>